<dbReference type="FunFam" id="3.20.20.450:FF:000001">
    <property type="entry name" value="Cyclic di-GMP phosphodiesterase yahA"/>
    <property type="match status" value="1"/>
</dbReference>
<feature type="domain" description="PAC" evidence="6">
    <location>
        <begin position="100"/>
        <end position="152"/>
    </location>
</feature>
<dbReference type="SMART" id="SM00052">
    <property type="entry name" value="EAL"/>
    <property type="match status" value="1"/>
</dbReference>
<dbReference type="InterPro" id="IPR052155">
    <property type="entry name" value="Biofilm_reg_signaling"/>
</dbReference>
<dbReference type="GO" id="GO:0071111">
    <property type="term" value="F:cyclic-guanylate-specific phosphodiesterase activity"/>
    <property type="evidence" value="ECO:0007669"/>
    <property type="project" value="UniProtKB-EC"/>
</dbReference>
<dbReference type="Gene3D" id="3.20.20.450">
    <property type="entry name" value="EAL domain"/>
    <property type="match status" value="1"/>
</dbReference>
<protein>
    <recommendedName>
        <fullName evidence="2">cyclic-guanylate-specific phosphodiesterase</fullName>
        <ecNumber evidence="2">3.1.4.52</ecNumber>
    </recommendedName>
</protein>
<feature type="domain" description="GGDEF" evidence="8">
    <location>
        <begin position="184"/>
        <end position="317"/>
    </location>
</feature>
<dbReference type="FunFam" id="3.30.70.270:FF:000001">
    <property type="entry name" value="Diguanylate cyclase domain protein"/>
    <property type="match status" value="1"/>
</dbReference>
<proteinExistence type="predicted"/>
<dbReference type="NCBIfam" id="TIGR00254">
    <property type="entry name" value="GGDEF"/>
    <property type="match status" value="1"/>
</dbReference>
<dbReference type="SMART" id="SM00267">
    <property type="entry name" value="GGDEF"/>
    <property type="match status" value="1"/>
</dbReference>
<evidence type="ECO:0000313" key="10">
    <source>
        <dbReference type="Proteomes" id="UP000243361"/>
    </source>
</evidence>
<name>A0A657PLQ9_9GAMM</name>
<comment type="caution">
    <text evidence="9">The sequence shown here is derived from an EMBL/GenBank/DDBJ whole genome shotgun (WGS) entry which is preliminary data.</text>
</comment>
<dbReference type="AlphaFoldDB" id="A0A657PLQ9"/>
<dbReference type="SUPFAM" id="SSF141868">
    <property type="entry name" value="EAL domain-like"/>
    <property type="match status" value="1"/>
</dbReference>
<dbReference type="PROSITE" id="PS50112">
    <property type="entry name" value="PAS"/>
    <property type="match status" value="1"/>
</dbReference>
<dbReference type="EC" id="3.1.4.52" evidence="2"/>
<dbReference type="Pfam" id="PF13426">
    <property type="entry name" value="PAS_9"/>
    <property type="match status" value="1"/>
</dbReference>
<gene>
    <name evidence="9" type="ORF">B0D84_04405</name>
</gene>
<dbReference type="InterPro" id="IPR001633">
    <property type="entry name" value="EAL_dom"/>
</dbReference>
<evidence type="ECO:0000259" key="5">
    <source>
        <dbReference type="PROSITE" id="PS50112"/>
    </source>
</evidence>
<evidence type="ECO:0000256" key="4">
    <source>
        <dbReference type="ARBA" id="ARBA00051114"/>
    </source>
</evidence>
<dbReference type="InterPro" id="IPR029787">
    <property type="entry name" value="Nucleotide_cyclase"/>
</dbReference>
<dbReference type="CDD" id="cd01948">
    <property type="entry name" value="EAL"/>
    <property type="match status" value="1"/>
</dbReference>
<dbReference type="PROSITE" id="PS50887">
    <property type="entry name" value="GGDEF"/>
    <property type="match status" value="1"/>
</dbReference>
<comment type="cofactor">
    <cofactor evidence="1">
        <name>Mg(2+)</name>
        <dbReference type="ChEBI" id="CHEBI:18420"/>
    </cofactor>
</comment>
<evidence type="ECO:0000256" key="1">
    <source>
        <dbReference type="ARBA" id="ARBA00001946"/>
    </source>
</evidence>
<dbReference type="InterPro" id="IPR035919">
    <property type="entry name" value="EAL_sf"/>
</dbReference>
<evidence type="ECO:0000313" key="9">
    <source>
        <dbReference type="EMBL" id="OQX33617.1"/>
    </source>
</evidence>
<dbReference type="SMART" id="SM00091">
    <property type="entry name" value="PAS"/>
    <property type="match status" value="1"/>
</dbReference>
<dbReference type="InterPro" id="IPR035965">
    <property type="entry name" value="PAS-like_dom_sf"/>
</dbReference>
<dbReference type="Gene3D" id="3.30.450.20">
    <property type="entry name" value="PAS domain"/>
    <property type="match status" value="2"/>
</dbReference>
<evidence type="ECO:0000256" key="2">
    <source>
        <dbReference type="ARBA" id="ARBA00012282"/>
    </source>
</evidence>
<dbReference type="InterPro" id="IPR000700">
    <property type="entry name" value="PAS-assoc_C"/>
</dbReference>
<dbReference type="GO" id="GO:0071732">
    <property type="term" value="P:cellular response to nitric oxide"/>
    <property type="evidence" value="ECO:0007669"/>
    <property type="project" value="UniProtKB-ARBA"/>
</dbReference>
<feature type="domain" description="EAL" evidence="7">
    <location>
        <begin position="326"/>
        <end position="579"/>
    </location>
</feature>
<dbReference type="EMBL" id="MUIE01000282">
    <property type="protein sequence ID" value="OQX33617.1"/>
    <property type="molecule type" value="Genomic_DNA"/>
</dbReference>
<dbReference type="SUPFAM" id="SSF55073">
    <property type="entry name" value="Nucleotide cyclase"/>
    <property type="match status" value="1"/>
</dbReference>
<accession>A0A657PLQ9</accession>
<dbReference type="Pfam" id="PF00990">
    <property type="entry name" value="GGDEF"/>
    <property type="match status" value="1"/>
</dbReference>
<dbReference type="PROSITE" id="PS50883">
    <property type="entry name" value="EAL"/>
    <property type="match status" value="1"/>
</dbReference>
<evidence type="ECO:0000259" key="8">
    <source>
        <dbReference type="PROSITE" id="PS50887"/>
    </source>
</evidence>
<sequence length="583" mass="65513">MRDPQGGITHFIAVKEDITARKRSEEQLRMYGTVFETITEGIMVTDADNRIKIVNPAFTRITGYQPEEVVGENPRMLSSGRHSPAFYAELWESLLERGSWSGEIWDRRRDGTLYPAWLSLVAIFDERRRLLEYVAVFSDITHRKESEEQIRRQANYDALTGLPNRSLLRDRLSGALKSARRERWKVALLFVDLDRFKEVNDSLGHVAGDELLQRIGERLRGCVREADTVARFGGDEFVLLLEDIKQVSDAADVCKKILRELDGPVALHGRDVFVGASIGVTLYPDDAADANTMLRNADMAMCRAKDAGRNNYQFFTLAMNEQVQHRIELERDLRQALEQGQLLLHYQPIVRLDDLRVVGVEALLRWRHPERGLVLPDTFITLAEESGLIAPIGRWVLRMACRQAGSWRAAGLALKVSVNLSSHQLAMGLEVGEIQQILGEEGLDPEGLNIEITESTMMEDSEANLEWLEQAKAVGVRLAIDDFGTGYSSLSYLKRFPMDTLKIDRTFIRDVEEHPEDISLIEAIIAMAGSLGLQVVAEGIENPAQLELMRRHGCDLGQGNLFSEALEPGRIPDLVRVGVAAAE</sequence>
<dbReference type="CDD" id="cd01949">
    <property type="entry name" value="GGDEF"/>
    <property type="match status" value="1"/>
</dbReference>
<dbReference type="SMART" id="SM00086">
    <property type="entry name" value="PAC"/>
    <property type="match status" value="1"/>
</dbReference>
<feature type="domain" description="PAS" evidence="5">
    <location>
        <begin position="27"/>
        <end position="73"/>
    </location>
</feature>
<feature type="domain" description="PAC" evidence="6">
    <location>
        <begin position="1"/>
        <end position="30"/>
    </location>
</feature>
<dbReference type="Gene3D" id="3.30.70.270">
    <property type="match status" value="1"/>
</dbReference>
<dbReference type="PANTHER" id="PTHR44757:SF2">
    <property type="entry name" value="BIOFILM ARCHITECTURE MAINTENANCE PROTEIN MBAA"/>
    <property type="match status" value="1"/>
</dbReference>
<reference evidence="9" key="1">
    <citation type="submission" date="2017-02" db="EMBL/GenBank/DDBJ databases">
        <title>Novel co-symbiosis in the unique lucinid bivalve Phacoides pectinatus.</title>
        <authorList>
            <person name="Lim S.J."/>
            <person name="Davis B.G."/>
            <person name="Gill D.E."/>
            <person name="Engel A.S."/>
            <person name="Anderson L.C."/>
            <person name="Campbell B.J."/>
        </authorList>
    </citation>
    <scope>NUCLEOTIDE SEQUENCE [LARGE SCALE GENOMIC DNA]</scope>
    <source>
        <strain evidence="9">LUC13016_P6</strain>
    </source>
</reference>
<dbReference type="SUPFAM" id="SSF55785">
    <property type="entry name" value="PYP-like sensor domain (PAS domain)"/>
    <property type="match status" value="1"/>
</dbReference>
<dbReference type="InterPro" id="IPR000014">
    <property type="entry name" value="PAS"/>
</dbReference>
<keyword evidence="10" id="KW-1185">Reference proteome</keyword>
<dbReference type="NCBIfam" id="TIGR00229">
    <property type="entry name" value="sensory_box"/>
    <property type="match status" value="1"/>
</dbReference>
<dbReference type="Proteomes" id="UP000243361">
    <property type="component" value="Unassembled WGS sequence"/>
</dbReference>
<dbReference type="InterPro" id="IPR000160">
    <property type="entry name" value="GGDEF_dom"/>
</dbReference>
<evidence type="ECO:0000256" key="3">
    <source>
        <dbReference type="ARBA" id="ARBA00022636"/>
    </source>
</evidence>
<comment type="catalytic activity">
    <reaction evidence="4">
        <text>3',3'-c-di-GMP + H2O = 5'-phosphoguanylyl(3'-&gt;5')guanosine + H(+)</text>
        <dbReference type="Rhea" id="RHEA:24902"/>
        <dbReference type="ChEBI" id="CHEBI:15377"/>
        <dbReference type="ChEBI" id="CHEBI:15378"/>
        <dbReference type="ChEBI" id="CHEBI:58754"/>
        <dbReference type="ChEBI" id="CHEBI:58805"/>
        <dbReference type="EC" id="3.1.4.52"/>
    </reaction>
    <physiologicalReaction direction="left-to-right" evidence="4">
        <dbReference type="Rhea" id="RHEA:24903"/>
    </physiologicalReaction>
</comment>
<dbReference type="Pfam" id="PF00563">
    <property type="entry name" value="EAL"/>
    <property type="match status" value="1"/>
</dbReference>
<organism evidence="9 10">
    <name type="scientific">Candidatus Sedimenticola endophacoides</name>
    <dbReference type="NCBI Taxonomy" id="2548426"/>
    <lineage>
        <taxon>Bacteria</taxon>
        <taxon>Pseudomonadati</taxon>
        <taxon>Pseudomonadota</taxon>
        <taxon>Gammaproteobacteria</taxon>
        <taxon>Chromatiales</taxon>
        <taxon>Sedimenticolaceae</taxon>
        <taxon>Sedimenticola</taxon>
    </lineage>
</organism>
<dbReference type="PROSITE" id="PS50113">
    <property type="entry name" value="PAC"/>
    <property type="match status" value="2"/>
</dbReference>
<keyword evidence="3" id="KW-0973">c-di-GMP</keyword>
<dbReference type="PANTHER" id="PTHR44757">
    <property type="entry name" value="DIGUANYLATE CYCLASE DGCP"/>
    <property type="match status" value="1"/>
</dbReference>
<dbReference type="InterPro" id="IPR043128">
    <property type="entry name" value="Rev_trsase/Diguanyl_cyclase"/>
</dbReference>
<evidence type="ECO:0000259" key="6">
    <source>
        <dbReference type="PROSITE" id="PS50113"/>
    </source>
</evidence>
<dbReference type="CDD" id="cd00130">
    <property type="entry name" value="PAS"/>
    <property type="match status" value="1"/>
</dbReference>
<evidence type="ECO:0000259" key="7">
    <source>
        <dbReference type="PROSITE" id="PS50883"/>
    </source>
</evidence>
<dbReference type="InterPro" id="IPR001610">
    <property type="entry name" value="PAC"/>
</dbReference>